<comment type="caution">
    <text evidence="3">The sequence shown here is derived from an EMBL/GenBank/DDBJ whole genome shotgun (WGS) entry which is preliminary data.</text>
</comment>
<dbReference type="InterPro" id="IPR029071">
    <property type="entry name" value="Ubiquitin-like_domsf"/>
</dbReference>
<dbReference type="AlphaFoldDB" id="A0A9N9JH89"/>
<feature type="domain" description="Ras-associating" evidence="2">
    <location>
        <begin position="38"/>
        <end position="125"/>
    </location>
</feature>
<dbReference type="SUPFAM" id="SSF54236">
    <property type="entry name" value="Ubiquitin-like"/>
    <property type="match status" value="1"/>
</dbReference>
<proteinExistence type="predicted"/>
<reference evidence="3" key="1">
    <citation type="submission" date="2021-06" db="EMBL/GenBank/DDBJ databases">
        <authorList>
            <person name="Kallberg Y."/>
            <person name="Tangrot J."/>
            <person name="Rosling A."/>
        </authorList>
    </citation>
    <scope>NUCLEOTIDE SEQUENCE</scope>
    <source>
        <strain evidence="3">CL551</strain>
    </source>
</reference>
<organism evidence="3 4">
    <name type="scientific">Acaulospora morrowiae</name>
    <dbReference type="NCBI Taxonomy" id="94023"/>
    <lineage>
        <taxon>Eukaryota</taxon>
        <taxon>Fungi</taxon>
        <taxon>Fungi incertae sedis</taxon>
        <taxon>Mucoromycota</taxon>
        <taxon>Glomeromycotina</taxon>
        <taxon>Glomeromycetes</taxon>
        <taxon>Diversisporales</taxon>
        <taxon>Acaulosporaceae</taxon>
        <taxon>Acaulospora</taxon>
    </lineage>
</organism>
<accession>A0A9N9JH89</accession>
<feature type="region of interest" description="Disordered" evidence="1">
    <location>
        <begin position="1"/>
        <end position="35"/>
    </location>
</feature>
<sequence length="140" mass="15999">GAENREPESRKKEGAENREPENRKKEDAEGQGQGIATKKLTTKIYFEEAREFKAIQLSSSMTALDVLTFFRSNHAITDADAWTLFEFINDLDLERPLRDWECVSKVIGTWELGRNNSLVLKKYPYRSSLTLNGFNNATPP</sequence>
<protein>
    <submittedName>
        <fullName evidence="3">7617_t:CDS:1</fullName>
    </submittedName>
</protein>
<dbReference type="Gene3D" id="3.10.20.90">
    <property type="entry name" value="Phosphatidylinositol 3-kinase Catalytic Subunit, Chain A, domain 1"/>
    <property type="match status" value="1"/>
</dbReference>
<dbReference type="PROSITE" id="PS50200">
    <property type="entry name" value="RA"/>
    <property type="match status" value="1"/>
</dbReference>
<evidence type="ECO:0000313" key="4">
    <source>
        <dbReference type="Proteomes" id="UP000789342"/>
    </source>
</evidence>
<name>A0A9N9JH89_9GLOM</name>
<gene>
    <name evidence="3" type="ORF">AMORRO_LOCUS17160</name>
</gene>
<feature type="non-terminal residue" evidence="3">
    <location>
        <position position="1"/>
    </location>
</feature>
<evidence type="ECO:0000256" key="1">
    <source>
        <dbReference type="SAM" id="MobiDB-lite"/>
    </source>
</evidence>
<keyword evidence="4" id="KW-1185">Reference proteome</keyword>
<feature type="non-terminal residue" evidence="3">
    <location>
        <position position="140"/>
    </location>
</feature>
<dbReference type="GO" id="GO:0007165">
    <property type="term" value="P:signal transduction"/>
    <property type="evidence" value="ECO:0007669"/>
    <property type="project" value="InterPro"/>
</dbReference>
<dbReference type="InterPro" id="IPR000159">
    <property type="entry name" value="RA_dom"/>
</dbReference>
<evidence type="ECO:0000313" key="3">
    <source>
        <dbReference type="EMBL" id="CAG8779050.1"/>
    </source>
</evidence>
<dbReference type="Proteomes" id="UP000789342">
    <property type="component" value="Unassembled WGS sequence"/>
</dbReference>
<evidence type="ECO:0000259" key="2">
    <source>
        <dbReference type="PROSITE" id="PS50200"/>
    </source>
</evidence>
<feature type="compositionally biased region" description="Basic and acidic residues" evidence="1">
    <location>
        <begin position="1"/>
        <end position="28"/>
    </location>
</feature>
<dbReference type="EMBL" id="CAJVPV010051254">
    <property type="protein sequence ID" value="CAG8779050.1"/>
    <property type="molecule type" value="Genomic_DNA"/>
</dbReference>
<dbReference type="OrthoDB" id="43122at2759"/>
<dbReference type="Pfam" id="PF21989">
    <property type="entry name" value="RA_2"/>
    <property type="match status" value="1"/>
</dbReference>